<dbReference type="Proteomes" id="UP001059380">
    <property type="component" value="Chromosome"/>
</dbReference>
<evidence type="ECO:0000259" key="8">
    <source>
        <dbReference type="Pfam" id="PF02108"/>
    </source>
</evidence>
<evidence type="ECO:0000256" key="2">
    <source>
        <dbReference type="ARBA" id="ARBA00006602"/>
    </source>
</evidence>
<dbReference type="KEGG" id="orp:MOP44_21530"/>
<comment type="function">
    <text evidence="1">Needed for flagellar regrowth and assembly.</text>
</comment>
<dbReference type="PANTHER" id="PTHR34982">
    <property type="entry name" value="YOP PROTEINS TRANSLOCATION PROTEIN L"/>
    <property type="match status" value="1"/>
</dbReference>
<dbReference type="EMBL" id="CP093313">
    <property type="protein sequence ID" value="UWZ83139.1"/>
    <property type="molecule type" value="Genomic_DNA"/>
</dbReference>
<evidence type="ECO:0000256" key="1">
    <source>
        <dbReference type="ARBA" id="ARBA00003041"/>
    </source>
</evidence>
<organism evidence="9 10">
    <name type="scientific">Occallatibacter riparius</name>
    <dbReference type="NCBI Taxonomy" id="1002689"/>
    <lineage>
        <taxon>Bacteria</taxon>
        <taxon>Pseudomonadati</taxon>
        <taxon>Acidobacteriota</taxon>
        <taxon>Terriglobia</taxon>
        <taxon>Terriglobales</taxon>
        <taxon>Acidobacteriaceae</taxon>
        <taxon>Occallatibacter</taxon>
    </lineage>
</organism>
<dbReference type="RefSeq" id="WP_260792473.1">
    <property type="nucleotide sequence ID" value="NZ_CP093313.1"/>
</dbReference>
<reference evidence="9" key="1">
    <citation type="submission" date="2021-04" db="EMBL/GenBank/DDBJ databases">
        <title>Phylogenetic analysis of Acidobacteriaceae.</title>
        <authorList>
            <person name="Qiu L."/>
            <person name="Zhang Q."/>
        </authorList>
    </citation>
    <scope>NUCLEOTIDE SEQUENCE</scope>
    <source>
        <strain evidence="9">DSM 25168</strain>
    </source>
</reference>
<accession>A0A9J7BKL6</accession>
<dbReference type="InterPro" id="IPR051472">
    <property type="entry name" value="T3SS_Stator/FliH"/>
</dbReference>
<dbReference type="GO" id="GO:0044781">
    <property type="term" value="P:bacterial-type flagellum organization"/>
    <property type="evidence" value="ECO:0007669"/>
    <property type="project" value="UniProtKB-KW"/>
</dbReference>
<gene>
    <name evidence="9" type="ORF">MOP44_21530</name>
</gene>
<keyword evidence="5" id="KW-1005">Bacterial flagellum biogenesis</keyword>
<evidence type="ECO:0000256" key="7">
    <source>
        <dbReference type="ARBA" id="ARBA00023225"/>
    </source>
</evidence>
<dbReference type="GO" id="GO:0015031">
    <property type="term" value="P:protein transport"/>
    <property type="evidence" value="ECO:0007669"/>
    <property type="project" value="UniProtKB-KW"/>
</dbReference>
<dbReference type="Pfam" id="PF02108">
    <property type="entry name" value="FliH"/>
    <property type="match status" value="1"/>
</dbReference>
<protein>
    <recommendedName>
        <fullName evidence="3">Flagellar assembly protein FliH</fullName>
    </recommendedName>
</protein>
<evidence type="ECO:0000256" key="4">
    <source>
        <dbReference type="ARBA" id="ARBA00022448"/>
    </source>
</evidence>
<dbReference type="GO" id="GO:0005829">
    <property type="term" value="C:cytosol"/>
    <property type="evidence" value="ECO:0007669"/>
    <property type="project" value="TreeGrafter"/>
</dbReference>
<evidence type="ECO:0000256" key="3">
    <source>
        <dbReference type="ARBA" id="ARBA00016507"/>
    </source>
</evidence>
<name>A0A9J7BKL6_9BACT</name>
<feature type="domain" description="Flagellar assembly protein FliH/Type III secretion system HrpE" evidence="8">
    <location>
        <begin position="106"/>
        <end position="228"/>
    </location>
</feature>
<dbReference type="InterPro" id="IPR018035">
    <property type="entry name" value="Flagellar_FliH/T3SS_HrpE"/>
</dbReference>
<comment type="similarity">
    <text evidence="2">Belongs to the FliH family.</text>
</comment>
<sequence length="252" mass="27696">MNQLAPLLHVEPYGYAGAAPAPTPLAESCEDWPLLEVDAEGKPVFSEKEGSHSDATLLNEQFGARIAEETRRSYESGYARGREDSLGAAREAQQAAHAEQLRTIATAVESMTETFASERARYYERLEQEAVRLALAIAGRILRREAQMDPLFLLGAVRVALGQLTTSTKVRLRVPASDAELWIEAMTLLPNRDTKPEVIAAEDLRTGECLMETELGSADLGVRVQMTEIERSLLDRNSGTIHSDSELMVSPL</sequence>
<evidence type="ECO:0000313" key="9">
    <source>
        <dbReference type="EMBL" id="UWZ83139.1"/>
    </source>
</evidence>
<keyword evidence="10" id="KW-1185">Reference proteome</keyword>
<evidence type="ECO:0000256" key="5">
    <source>
        <dbReference type="ARBA" id="ARBA00022795"/>
    </source>
</evidence>
<evidence type="ECO:0000256" key="6">
    <source>
        <dbReference type="ARBA" id="ARBA00022927"/>
    </source>
</evidence>
<evidence type="ECO:0000313" key="10">
    <source>
        <dbReference type="Proteomes" id="UP001059380"/>
    </source>
</evidence>
<dbReference type="PANTHER" id="PTHR34982:SF1">
    <property type="entry name" value="FLAGELLAR ASSEMBLY PROTEIN FLIH"/>
    <property type="match status" value="1"/>
</dbReference>
<keyword evidence="4" id="KW-0813">Transport</keyword>
<dbReference type="AlphaFoldDB" id="A0A9J7BKL6"/>
<keyword evidence="6" id="KW-0653">Protein transport</keyword>
<keyword evidence="7" id="KW-1006">Bacterial flagellum protein export</keyword>
<proteinExistence type="inferred from homology"/>